<feature type="transmembrane region" description="Helical" evidence="1">
    <location>
        <begin position="183"/>
        <end position="202"/>
    </location>
</feature>
<feature type="transmembrane region" description="Helical" evidence="1">
    <location>
        <begin position="253"/>
        <end position="272"/>
    </location>
</feature>
<dbReference type="Proteomes" id="UP000031972">
    <property type="component" value="Unassembled WGS sequence"/>
</dbReference>
<feature type="transmembrane region" description="Helical" evidence="1">
    <location>
        <begin position="107"/>
        <end position="126"/>
    </location>
</feature>
<evidence type="ECO:0000259" key="2">
    <source>
        <dbReference type="PROSITE" id="PS50106"/>
    </source>
</evidence>
<name>A0A0C2RMF7_9BACL</name>
<dbReference type="Pfam" id="PF17820">
    <property type="entry name" value="PDZ_6"/>
    <property type="match status" value="1"/>
</dbReference>
<protein>
    <recommendedName>
        <fullName evidence="2">PDZ domain-containing protein</fullName>
    </recommendedName>
</protein>
<organism evidence="3 4">
    <name type="scientific">Jeotgalibacillus campisalis</name>
    <dbReference type="NCBI Taxonomy" id="220754"/>
    <lineage>
        <taxon>Bacteria</taxon>
        <taxon>Bacillati</taxon>
        <taxon>Bacillota</taxon>
        <taxon>Bacilli</taxon>
        <taxon>Bacillales</taxon>
        <taxon>Caryophanaceae</taxon>
        <taxon>Jeotgalibacillus</taxon>
    </lineage>
</organism>
<dbReference type="EMBL" id="JXRR01000022">
    <property type="protein sequence ID" value="KIL42944.1"/>
    <property type="molecule type" value="Genomic_DNA"/>
</dbReference>
<dbReference type="SMART" id="SM00228">
    <property type="entry name" value="PDZ"/>
    <property type="match status" value="1"/>
</dbReference>
<feature type="transmembrane region" description="Helical" evidence="1">
    <location>
        <begin position="12"/>
        <end position="36"/>
    </location>
</feature>
<dbReference type="InterPro" id="IPR036034">
    <property type="entry name" value="PDZ_sf"/>
</dbReference>
<accession>A0A0C2RMF7</accession>
<evidence type="ECO:0000313" key="3">
    <source>
        <dbReference type="EMBL" id="KIL42944.1"/>
    </source>
</evidence>
<dbReference type="AlphaFoldDB" id="A0A0C2RMF7"/>
<comment type="caution">
    <text evidence="3">The sequence shown here is derived from an EMBL/GenBank/DDBJ whole genome shotgun (WGS) entry which is preliminary data.</text>
</comment>
<dbReference type="OrthoDB" id="198399at2"/>
<feature type="transmembrane region" description="Helical" evidence="1">
    <location>
        <begin position="81"/>
        <end position="100"/>
    </location>
</feature>
<dbReference type="SUPFAM" id="SSF50156">
    <property type="entry name" value="PDZ domain-like"/>
    <property type="match status" value="1"/>
</dbReference>
<dbReference type="InterPro" id="IPR041489">
    <property type="entry name" value="PDZ_6"/>
</dbReference>
<dbReference type="RefSeq" id="WP_052477173.1">
    <property type="nucleotide sequence ID" value="NZ_JXRR01000022.1"/>
</dbReference>
<dbReference type="InterPro" id="IPR001478">
    <property type="entry name" value="PDZ"/>
</dbReference>
<keyword evidence="4" id="KW-1185">Reference proteome</keyword>
<sequence>MNDWIQEIGNGALMGLINPVLYIAILSCLLAGVLRVKRERNDLRVSMLSPLSELKSFTGLGIPIGLVLSIVVLAAGIEVPVIWIFLVSAIMLISIVSWQFRILSPGLVMPVAAGLLYALFAFELTMPDWDWAAFLEIPAEAGLIGLTSIIMGLLLFAEGLLIRLNAGKKTSPRIIRTSRGLKAGAFFTKRLWLVPLFLLVPAGSLEGAGGWWPVFTYNGSSWAIFAVPFILGFQLTVVHDLPERIIKQTSQEILWLSALVTVLGAAGFWAPYLFIASFAAAFAGRIFIALRTRAICRHSGYHFINKEKGVMIVDIIPGTPAEKMGLQRGEVIQKLNGILVRDERELYAALQKNRAHCKLEVLDFQGEIRFVQRALYEGQHHQLGIIMVEDRIRHFSSDSA</sequence>
<dbReference type="PATRIC" id="fig|220754.4.peg.3361"/>
<gene>
    <name evidence="3" type="ORF">KR50_33470</name>
</gene>
<feature type="domain" description="PDZ" evidence="2">
    <location>
        <begin position="300"/>
        <end position="365"/>
    </location>
</feature>
<feature type="transmembrane region" description="Helical" evidence="1">
    <location>
        <begin position="141"/>
        <end position="162"/>
    </location>
</feature>
<evidence type="ECO:0000256" key="1">
    <source>
        <dbReference type="SAM" id="Phobius"/>
    </source>
</evidence>
<keyword evidence="1" id="KW-0812">Transmembrane</keyword>
<proteinExistence type="predicted"/>
<dbReference type="Gene3D" id="2.30.42.10">
    <property type="match status" value="1"/>
</dbReference>
<feature type="transmembrane region" description="Helical" evidence="1">
    <location>
        <begin position="57"/>
        <end position="75"/>
    </location>
</feature>
<evidence type="ECO:0000313" key="4">
    <source>
        <dbReference type="Proteomes" id="UP000031972"/>
    </source>
</evidence>
<reference evidence="3 4" key="1">
    <citation type="submission" date="2015-01" db="EMBL/GenBank/DDBJ databases">
        <title>Jeotgalibacillus campisalis genome sequencing.</title>
        <authorList>
            <person name="Goh K.M."/>
            <person name="Chan K.-G."/>
            <person name="Yaakop A.S."/>
            <person name="Ee R."/>
            <person name="Gan H.M."/>
            <person name="Chan C.S."/>
        </authorList>
    </citation>
    <scope>NUCLEOTIDE SEQUENCE [LARGE SCALE GENOMIC DNA]</scope>
    <source>
        <strain evidence="3 4">SF-57</strain>
    </source>
</reference>
<keyword evidence="1" id="KW-1133">Transmembrane helix</keyword>
<keyword evidence="1" id="KW-0472">Membrane</keyword>
<dbReference type="PROSITE" id="PS50106">
    <property type="entry name" value="PDZ"/>
    <property type="match status" value="1"/>
</dbReference>